<organism evidence="1">
    <name type="scientific">Graphocephala atropunctata</name>
    <dbReference type="NCBI Taxonomy" id="36148"/>
    <lineage>
        <taxon>Eukaryota</taxon>
        <taxon>Metazoa</taxon>
        <taxon>Ecdysozoa</taxon>
        <taxon>Arthropoda</taxon>
        <taxon>Hexapoda</taxon>
        <taxon>Insecta</taxon>
        <taxon>Pterygota</taxon>
        <taxon>Neoptera</taxon>
        <taxon>Paraneoptera</taxon>
        <taxon>Hemiptera</taxon>
        <taxon>Auchenorrhyncha</taxon>
        <taxon>Membracoidea</taxon>
        <taxon>Cicadellidae</taxon>
        <taxon>Cicadellinae</taxon>
        <taxon>Cicadellini</taxon>
        <taxon>Graphocephala</taxon>
    </lineage>
</organism>
<protein>
    <recommendedName>
        <fullName evidence="2">Reverse transcriptase domain-containing protein</fullName>
    </recommendedName>
</protein>
<reference evidence="1" key="1">
    <citation type="submission" date="2015-11" db="EMBL/GenBank/DDBJ databases">
        <title>De novo transcriptome assembly of four potential Pierce s Disease insect vectors from Arizona vineyards.</title>
        <authorList>
            <person name="Tassone E.E."/>
        </authorList>
    </citation>
    <scope>NUCLEOTIDE SEQUENCE</scope>
</reference>
<feature type="non-terminal residue" evidence="1">
    <location>
        <position position="116"/>
    </location>
</feature>
<evidence type="ECO:0008006" key="2">
    <source>
        <dbReference type="Google" id="ProtNLM"/>
    </source>
</evidence>
<name>A0A1B6M445_9HEMI</name>
<feature type="non-terminal residue" evidence="1">
    <location>
        <position position="1"/>
    </location>
</feature>
<dbReference type="EMBL" id="GEBQ01009276">
    <property type="protein sequence ID" value="JAT30701.1"/>
    <property type="molecule type" value="Transcribed_RNA"/>
</dbReference>
<evidence type="ECO:0000313" key="1">
    <source>
        <dbReference type="EMBL" id="JAT30701.1"/>
    </source>
</evidence>
<dbReference type="PANTHER" id="PTHR33395">
    <property type="entry name" value="TRANSCRIPTASE, PUTATIVE-RELATED-RELATED"/>
    <property type="match status" value="1"/>
</dbReference>
<sequence length="116" mass="13490">FIENCNIEKKNNKFAWKKIQEKEILKCVSKLSSSQTEDYYGLSNKVLKQIIDVIVKPLTSLYNQMMEQNIFPSVLKITKVIPIHKKGDKSCPSSYRPISIVPIFSKIFEYCMKEPL</sequence>
<accession>A0A1B6M445</accession>
<gene>
    <name evidence="1" type="ORF">g.46</name>
</gene>
<proteinExistence type="predicted"/>
<dbReference type="AlphaFoldDB" id="A0A1B6M445"/>
<dbReference type="PANTHER" id="PTHR33395:SF22">
    <property type="entry name" value="REVERSE TRANSCRIPTASE DOMAIN-CONTAINING PROTEIN"/>
    <property type="match status" value="1"/>
</dbReference>